<protein>
    <submittedName>
        <fullName evidence="1">Uncharacterized protein</fullName>
    </submittedName>
</protein>
<organism evidence="1 2">
    <name type="scientific">Akkermansia biwaensis</name>
    <dbReference type="NCBI Taxonomy" id="2946555"/>
    <lineage>
        <taxon>Bacteria</taxon>
        <taxon>Pseudomonadati</taxon>
        <taxon>Verrucomicrobiota</taxon>
        <taxon>Verrucomicrobiia</taxon>
        <taxon>Verrucomicrobiales</taxon>
        <taxon>Akkermansiaceae</taxon>
        <taxon>Akkermansia</taxon>
    </lineage>
</organism>
<proteinExistence type="predicted"/>
<accession>A0ABM7ZCQ8</accession>
<sequence length="95" mass="10828">MNTPLHCLLLQTPGELLEGEKDFLRLGYAVEAFPSMQDASCLDDAEPEELPLHAYAPGWRHGDLPEVRSRRASLVRMLADPRWQKEDLEQVTPCR</sequence>
<gene>
    <name evidence="1" type="ORF">Abiwalacus_00400</name>
</gene>
<dbReference type="EMBL" id="AP025943">
    <property type="protein sequence ID" value="BDL42466.1"/>
    <property type="molecule type" value="Genomic_DNA"/>
</dbReference>
<reference evidence="1" key="1">
    <citation type="submission" date="2022-06" db="EMBL/GenBank/DDBJ databases">
        <title>Akkermansia biwalacus sp. nov., an anaerobic mucin-degrading bacterium isolated from human intestine.</title>
        <authorList>
            <person name="Kobayashi Y."/>
            <person name="Inoue S."/>
            <person name="Kawahara T."/>
            <person name="Kohda N."/>
        </authorList>
    </citation>
    <scope>NUCLEOTIDE SEQUENCE</scope>
    <source>
        <strain evidence="1">WON2089</strain>
    </source>
</reference>
<keyword evidence="2" id="KW-1185">Reference proteome</keyword>
<dbReference type="Proteomes" id="UP001062263">
    <property type="component" value="Chromosome"/>
</dbReference>
<evidence type="ECO:0000313" key="2">
    <source>
        <dbReference type="Proteomes" id="UP001062263"/>
    </source>
</evidence>
<name>A0ABM7ZCQ8_9BACT</name>
<dbReference type="RefSeq" id="WP_215435788.1">
    <property type="nucleotide sequence ID" value="NZ_AP025943.1"/>
</dbReference>
<evidence type="ECO:0000313" key="1">
    <source>
        <dbReference type="EMBL" id="BDL42466.1"/>
    </source>
</evidence>